<organism evidence="2 3">
    <name type="scientific">Pyxidicoccus parkwayensis</name>
    <dbReference type="NCBI Taxonomy" id="2813578"/>
    <lineage>
        <taxon>Bacteria</taxon>
        <taxon>Pseudomonadati</taxon>
        <taxon>Myxococcota</taxon>
        <taxon>Myxococcia</taxon>
        <taxon>Myxococcales</taxon>
        <taxon>Cystobacterineae</taxon>
        <taxon>Myxococcaceae</taxon>
        <taxon>Pyxidicoccus</taxon>
    </lineage>
</organism>
<gene>
    <name evidence="2" type="ORF">JY651_46335</name>
</gene>
<proteinExistence type="predicted"/>
<protein>
    <recommendedName>
        <fullName evidence="4">Lipoprotein</fullName>
    </recommendedName>
</protein>
<dbReference type="Gene3D" id="2.60.40.10">
    <property type="entry name" value="Immunoglobulins"/>
    <property type="match status" value="1"/>
</dbReference>
<feature type="chain" id="PRO_5046562880" description="Lipoprotein" evidence="1">
    <location>
        <begin position="21"/>
        <end position="462"/>
    </location>
</feature>
<keyword evidence="1" id="KW-0732">Signal</keyword>
<dbReference type="Proteomes" id="UP000662747">
    <property type="component" value="Chromosome"/>
</dbReference>
<reference evidence="2 3" key="1">
    <citation type="submission" date="2021-02" db="EMBL/GenBank/DDBJ databases">
        <title>De Novo genome assembly of isolated myxobacteria.</title>
        <authorList>
            <person name="Stevens D.C."/>
        </authorList>
    </citation>
    <scope>NUCLEOTIDE SEQUENCE [LARGE SCALE GENOMIC DNA]</scope>
    <source>
        <strain evidence="3">SCPEA02</strain>
    </source>
</reference>
<accession>A0ABX7NYI6</accession>
<dbReference type="EMBL" id="CP071090">
    <property type="protein sequence ID" value="QSQ22459.1"/>
    <property type="molecule type" value="Genomic_DNA"/>
</dbReference>
<name>A0ABX7NYI6_9BACT</name>
<keyword evidence="3" id="KW-1185">Reference proteome</keyword>
<feature type="signal peptide" evidence="1">
    <location>
        <begin position="1"/>
        <end position="20"/>
    </location>
</feature>
<evidence type="ECO:0000313" key="2">
    <source>
        <dbReference type="EMBL" id="QSQ22459.1"/>
    </source>
</evidence>
<evidence type="ECO:0008006" key="4">
    <source>
        <dbReference type="Google" id="ProtNLM"/>
    </source>
</evidence>
<dbReference type="PROSITE" id="PS51257">
    <property type="entry name" value="PROKAR_LIPOPROTEIN"/>
    <property type="match status" value="1"/>
</dbReference>
<evidence type="ECO:0000256" key="1">
    <source>
        <dbReference type="SAM" id="SignalP"/>
    </source>
</evidence>
<sequence>MKARRWPGLVAILLVLAGGAGCPGEPTPCLSGASPQRVEGHVFGVGTEASFEVAANLVVTCSDVGNAPAARPDSVTVEVKDPENRPVPATAVLSSGGLGATIRFTSNVEGRHHVIVSFSPVGSLQQFSVYFLPDRRGEAILASLPGFASCPHLDRTTKGTWVCGQLTRRESDTQARTLGTSVSTTVVAGDVVWAVETNRVLRYMDTGTGPLELTGTAPYVPGTRPGVGYPGPHGRLATPDELVVLSDSLLHRFTFTGSDGIATAPTTAWLRSNVLINFGNDAVGALLVRAGSRLLLVSVLQDSRTFTARTEACPYEAGTGGAYLRVTSEDCHTLVGLPVGYEDGVVWTLTSETPGASLPMDTLHRFAVVGGTLEETGAVALEGQLVINAPLLRPGPVLPTLSTLGTFTPFVIPRWNAGTGRVELELAPMQPFTDVPHVGERFIWVNTSSGSGLVVYSRASTR</sequence>
<evidence type="ECO:0000313" key="3">
    <source>
        <dbReference type="Proteomes" id="UP000662747"/>
    </source>
</evidence>
<dbReference type="InterPro" id="IPR013783">
    <property type="entry name" value="Ig-like_fold"/>
</dbReference>
<dbReference type="RefSeq" id="WP_206724035.1">
    <property type="nucleotide sequence ID" value="NZ_CP071090.1"/>
</dbReference>